<keyword evidence="9" id="KW-0689">Ribosomal protein</keyword>
<dbReference type="Pfam" id="PF06325">
    <property type="entry name" value="PrmA"/>
    <property type="match status" value="1"/>
</dbReference>
<keyword evidence="2" id="KW-0963">Cytoplasm</keyword>
<evidence type="ECO:0000256" key="2">
    <source>
        <dbReference type="ARBA" id="ARBA00022490"/>
    </source>
</evidence>
<evidence type="ECO:0000256" key="3">
    <source>
        <dbReference type="ARBA" id="ARBA00022603"/>
    </source>
</evidence>
<keyword evidence="4 9" id="KW-0808">Transferase</keyword>
<gene>
    <name evidence="9" type="ORF">A3770_08p52630</name>
</gene>
<dbReference type="SUPFAM" id="SSF53335">
    <property type="entry name" value="S-adenosyl-L-methionine-dependent methyltransferases"/>
    <property type="match status" value="1"/>
</dbReference>
<dbReference type="GO" id="GO:0032259">
    <property type="term" value="P:methylation"/>
    <property type="evidence" value="ECO:0007669"/>
    <property type="project" value="UniProtKB-KW"/>
</dbReference>
<sequence>MASLARIRSVVGRSVSRVGCGLTQFGRREASTRATSSGKEFSHYEVRVRADKGGCETLSETMMCFGAQSVTLSDLHRGTEREEEIFSGNEKWNQGEKWKDTLVVGYFAEREACTTCIASCEEVLGEMLEYKVEEVFVETHDWENVVLESYQPIQISDALWIVPTTVEPPEKDAVSLMLSPGIAFGNGGHPTTKLCLRWLQSSIRGGEEVCDYGAGTGILAIGALKFGAKAAVATDIEETAVRITEVNARQNGIREGDLESLLVSSTITGRIPGGVESFDTIVANILMGPLLELKECFLESLKSGGKLGMSGILATQADEVARAYSDELEDVKIETLDEWAIVTGTKK</sequence>
<dbReference type="Proteomes" id="UP000316726">
    <property type="component" value="Chromosome 8"/>
</dbReference>
<keyword evidence="3 9" id="KW-0489">Methyltransferase</keyword>
<dbReference type="CDD" id="cd02440">
    <property type="entry name" value="AdoMet_MTases"/>
    <property type="match status" value="1"/>
</dbReference>
<dbReference type="InterPro" id="IPR050078">
    <property type="entry name" value="Ribosomal_L11_MeTrfase_PrmA"/>
</dbReference>
<name>A0A5B8MSZ2_9CHLO</name>
<proteinExistence type="inferred from homology"/>
<comment type="similarity">
    <text evidence="1">Belongs to the methyltransferase superfamily. PrmA family.</text>
</comment>
<evidence type="ECO:0000256" key="1">
    <source>
        <dbReference type="ARBA" id="ARBA00009741"/>
    </source>
</evidence>
<dbReference type="NCBIfam" id="TIGR00406">
    <property type="entry name" value="prmA"/>
    <property type="match status" value="1"/>
</dbReference>
<dbReference type="Gene3D" id="3.40.50.150">
    <property type="entry name" value="Vaccinia Virus protein VP39"/>
    <property type="match status" value="1"/>
</dbReference>
<dbReference type="STRING" id="1764295.A0A5B8MSZ2"/>
<dbReference type="AlphaFoldDB" id="A0A5B8MSZ2"/>
<keyword evidence="5" id="KW-0949">S-adenosyl-L-methionine</keyword>
<dbReference type="PIRSF" id="PIRSF000401">
    <property type="entry name" value="RPL11_MTase"/>
    <property type="match status" value="1"/>
</dbReference>
<dbReference type="PANTHER" id="PTHR43648:SF1">
    <property type="entry name" value="ELECTRON TRANSFER FLAVOPROTEIN BETA SUBUNIT LYSINE METHYLTRANSFERASE"/>
    <property type="match status" value="1"/>
</dbReference>
<dbReference type="PANTHER" id="PTHR43648">
    <property type="entry name" value="ELECTRON TRANSFER FLAVOPROTEIN BETA SUBUNIT LYSINE METHYLTRANSFERASE"/>
    <property type="match status" value="1"/>
</dbReference>
<accession>A0A5B8MSZ2</accession>
<evidence type="ECO:0000256" key="8">
    <source>
        <dbReference type="ARBA" id="ARBA00042266"/>
    </source>
</evidence>
<organism evidence="9 10">
    <name type="scientific">Chloropicon primus</name>
    <dbReference type="NCBI Taxonomy" id="1764295"/>
    <lineage>
        <taxon>Eukaryota</taxon>
        <taxon>Viridiplantae</taxon>
        <taxon>Chlorophyta</taxon>
        <taxon>Chloropicophyceae</taxon>
        <taxon>Chloropicales</taxon>
        <taxon>Chloropicaceae</taxon>
        <taxon>Chloropicon</taxon>
    </lineage>
</organism>
<evidence type="ECO:0000313" key="9">
    <source>
        <dbReference type="EMBL" id="QDZ22745.1"/>
    </source>
</evidence>
<evidence type="ECO:0000256" key="4">
    <source>
        <dbReference type="ARBA" id="ARBA00022679"/>
    </source>
</evidence>
<dbReference type="OrthoDB" id="419617at2759"/>
<keyword evidence="10" id="KW-1185">Reference proteome</keyword>
<protein>
    <recommendedName>
        <fullName evidence="8">ETFB lysine methyltransferase</fullName>
    </recommendedName>
    <alternativeName>
        <fullName evidence="7">Protein N-lysine methyltransferase METTL20</fullName>
    </alternativeName>
</protein>
<dbReference type="EMBL" id="CP031041">
    <property type="protein sequence ID" value="QDZ22745.1"/>
    <property type="molecule type" value="Genomic_DNA"/>
</dbReference>
<keyword evidence="9" id="KW-0687">Ribonucleoprotein</keyword>
<evidence type="ECO:0000256" key="6">
    <source>
        <dbReference type="ARBA" id="ARBA00037932"/>
    </source>
</evidence>
<evidence type="ECO:0000256" key="5">
    <source>
        <dbReference type="ARBA" id="ARBA00022691"/>
    </source>
</evidence>
<evidence type="ECO:0000256" key="7">
    <source>
        <dbReference type="ARBA" id="ARBA00041867"/>
    </source>
</evidence>
<dbReference type="GO" id="GO:0005840">
    <property type="term" value="C:ribosome"/>
    <property type="evidence" value="ECO:0007669"/>
    <property type="project" value="UniProtKB-KW"/>
</dbReference>
<reference evidence="9 10" key="1">
    <citation type="submission" date="2018-07" db="EMBL/GenBank/DDBJ databases">
        <title>The complete nuclear genome of the prasinophyte Chloropicon primus (CCMP1205).</title>
        <authorList>
            <person name="Pombert J.-F."/>
            <person name="Otis C."/>
            <person name="Turmel M."/>
            <person name="Lemieux C."/>
        </authorList>
    </citation>
    <scope>NUCLEOTIDE SEQUENCE [LARGE SCALE GENOMIC DNA]</scope>
    <source>
        <strain evidence="9 10">CCMP1205</strain>
    </source>
</reference>
<dbReference type="InterPro" id="IPR029063">
    <property type="entry name" value="SAM-dependent_MTases_sf"/>
</dbReference>
<dbReference type="InterPro" id="IPR004498">
    <property type="entry name" value="Ribosomal_PrmA_MeTrfase"/>
</dbReference>
<evidence type="ECO:0000313" key="10">
    <source>
        <dbReference type="Proteomes" id="UP000316726"/>
    </source>
</evidence>
<comment type="similarity">
    <text evidence="6">Belongs to the methyltransferase superfamily. ETFBKMT family.</text>
</comment>
<dbReference type="GO" id="GO:0016279">
    <property type="term" value="F:protein-lysine N-methyltransferase activity"/>
    <property type="evidence" value="ECO:0007669"/>
    <property type="project" value="TreeGrafter"/>
</dbReference>